<evidence type="ECO:0000313" key="5">
    <source>
        <dbReference type="Proteomes" id="UP000492821"/>
    </source>
</evidence>
<dbReference type="PANTHER" id="PTHR24033:SF151">
    <property type="entry name" value="NOTCH 2"/>
    <property type="match status" value="1"/>
</dbReference>
<dbReference type="InterPro" id="IPR051830">
    <property type="entry name" value="NOTCH_homolog"/>
</dbReference>
<dbReference type="PANTHER" id="PTHR24033">
    <property type="entry name" value="EGF-LIKE DOMAIN-CONTAINING PROTEIN"/>
    <property type="match status" value="1"/>
</dbReference>
<feature type="region of interest" description="Disordered" evidence="2">
    <location>
        <begin position="2093"/>
        <end position="2116"/>
    </location>
</feature>
<evidence type="ECO:0000259" key="4">
    <source>
        <dbReference type="PROSITE" id="PS50026"/>
    </source>
</evidence>
<organism evidence="5 6">
    <name type="scientific">Panagrellus redivivus</name>
    <name type="common">Microworm</name>
    <dbReference type="NCBI Taxonomy" id="6233"/>
    <lineage>
        <taxon>Eukaryota</taxon>
        <taxon>Metazoa</taxon>
        <taxon>Ecdysozoa</taxon>
        <taxon>Nematoda</taxon>
        <taxon>Chromadorea</taxon>
        <taxon>Rhabditida</taxon>
        <taxon>Tylenchina</taxon>
        <taxon>Panagrolaimomorpha</taxon>
        <taxon>Panagrolaimoidea</taxon>
        <taxon>Panagrolaimidae</taxon>
        <taxon>Panagrellus</taxon>
    </lineage>
</organism>
<dbReference type="InterPro" id="IPR002909">
    <property type="entry name" value="IPT_dom"/>
</dbReference>
<dbReference type="Pfam" id="PF01833">
    <property type="entry name" value="TIG"/>
    <property type="match status" value="1"/>
</dbReference>
<dbReference type="Gene3D" id="2.60.40.60">
    <property type="entry name" value="Cadherins"/>
    <property type="match status" value="1"/>
</dbReference>
<dbReference type="Gene3D" id="2.10.25.10">
    <property type="entry name" value="Laminin"/>
    <property type="match status" value="1"/>
</dbReference>
<feature type="transmembrane region" description="Helical" evidence="3">
    <location>
        <begin position="7"/>
        <end position="27"/>
    </location>
</feature>
<evidence type="ECO:0000256" key="2">
    <source>
        <dbReference type="SAM" id="MobiDB-lite"/>
    </source>
</evidence>
<keyword evidence="3" id="KW-1133">Transmembrane helix</keyword>
<keyword evidence="1" id="KW-1015">Disulfide bond</keyword>
<dbReference type="CDD" id="cd11304">
    <property type="entry name" value="Cadherin_repeat"/>
    <property type="match status" value="1"/>
</dbReference>
<evidence type="ECO:0000313" key="6">
    <source>
        <dbReference type="WBParaSite" id="Pan_g18885.t1"/>
    </source>
</evidence>
<keyword evidence="3" id="KW-0472">Membrane</keyword>
<feature type="disulfide bond" evidence="1">
    <location>
        <begin position="277"/>
        <end position="286"/>
    </location>
</feature>
<feature type="region of interest" description="Disordered" evidence="2">
    <location>
        <begin position="203"/>
        <end position="231"/>
    </location>
</feature>
<reference evidence="6" key="2">
    <citation type="submission" date="2020-10" db="UniProtKB">
        <authorList>
            <consortium name="WormBaseParasite"/>
        </authorList>
    </citation>
    <scope>IDENTIFICATION</scope>
</reference>
<evidence type="ECO:0000256" key="3">
    <source>
        <dbReference type="SAM" id="Phobius"/>
    </source>
</evidence>
<keyword evidence="1" id="KW-0245">EGF-like domain</keyword>
<keyword evidence="5" id="KW-1185">Reference proteome</keyword>
<name>A0A7E4VBA3_PANRE</name>
<dbReference type="InterPro" id="IPR002049">
    <property type="entry name" value="LE_dom"/>
</dbReference>
<dbReference type="SMART" id="SM00181">
    <property type="entry name" value="EGF"/>
    <property type="match status" value="3"/>
</dbReference>
<dbReference type="PROSITE" id="PS50026">
    <property type="entry name" value="EGF_3"/>
    <property type="match status" value="1"/>
</dbReference>
<sequence>MQIRQYYFVPVLTQLFCFACILTDAIFTPVRLKNSDHYVQIGDREPYNAHLTSLAFAKPICVIALDVQTLQPLTGAEDIEITYSICEEASKTANSSWTLAHYTNKKNVFVLRKPILTRRLAIVAGIGRGTTAAALSVLNVNIKQCDSDVVFGPEGTEKLIAKSESICPISTTPQKHHTHRHRHNTGNAILRVDDMALDQLLPTNSASFGPDSRFKRSKRSAPSIETPSNKTRRQVNFVAGGECPPGYAGPTCTEIDCRAVRNCSNSGICIAPNTCQCAANYFGPDCSQCSGWFCNQCDFYCVHGQCDAVTRSCSCRPGWSGAACDICSNGTNCEVFPTVALILPQTAEINNQNDYVFVHGRDFPQGDGRYHCLFGGISTAGNWLSSDLLRCAVPRRARPGKHVFNVIPFGAANYLPNIQGKVQHFTFYPPCNPESCHGSCLGPLCICNSTVSGDDCNSVIAKPVRRDEVLSDSSITFAQEGEPYVISMPIDATSRIAEIDSEISSELIADPFKHTLTWEHPRGRSEPYEIAVNVVDDNMDVGIRWNLTVNPSYSVIAGKLEAQNIDNTWVLKGFVEAANGSWVAQQVPIKLEILSSKQPNIIFDVINTTSINSSFFQRPMYPYAGVFSASETYTIRAKHPGQSEDAMSNCATWKHKKLQVTSLNGGNISINNGSHALGSFATNSLDLNCRTFEMFVVTPTRIVQIIAWSFLKQNVGRIETTFIVAADGTPNRELRTPIDAIIGFSCGKSLGATVKVRFIPSTMAVNNIQANPESIFVYSNQLTTLEIVFTNVKSEIAPGLVTATNILPFYIVASSPQNYGNANIYRNGSSLKLTLGVFSGDRTGAINGVLQLPSAAEPLIEIPYSIRPPAAETLELVIMPLGFVAPQPAKDYPLEVALYSVNGAVSLKRIVYLNVRSEFYPLPPDFYRISIRSLAFQSFDTIHNLRPENNTLTLFLHRKPTNLAVSDGQEIKIEAFPLSSSDSTVEPVAEVVFQPSHFTADDLDEEIYIDVVYAQGPYNSTAFIDFNKAPSLTSEFYLTAIDNEGETLCVGCGLRQRIRISKNPNFINPNGSNCSVFRGAVPFHYIVDGVAMDFESEAVYILDLRKNRYEKVEICQSDSNPSPLPEVTTVLFDCAAARLAECRRYYVPVQSCGNAWKQIPDDVLSIHVYALFLKMQHTCANNGVDFQQFATLIDCINTLDADCPVTRPLPATESSAPTTQSPFVSMLNQINAIKPLTQPLSGFFPALSTVESQLVNLPSQMGDFIHAFQRVFPTFTSSKNSTEWFDTFWKIIDDNSPGGPAILESEVSKLPNWSEGSEIIARWNETNELMTGESPNMSKSSKVNALRRLTESADRLKGLARQFGAVNPFEMFYEVQTGLFSRTAYSPNASEPVARVLGTVEPGNLRERDEFDVSVVITNVLNTPIQNIKLQLEVLQTSQNQPNLTRITYRVGPLFYSGGTPDRLEPGSTLTATWKVQPIFERRLSKSINIKPNVILFFDLAKRRRIQRLGVPTITIKPQRHLRVFALAYSTVDSQSIPDGQPFSLALYVMNSGFSDLRNIRFPLLTPHLLRTTDSKPVEYHINSVSVDNKFAGYTPDIVIPRLPSGRSTVISMNISTLGNEVANFINCTVAVTVDDDLPDFLDYRFYRIKEAVNNDGYVISDGDPMDDRSITYHFDTKTTKINALHNVQLVEKTESHESTPDGATSLVTTATFQRLLDQNQLAELANPTSLQQMTSTIIGRIQYPEESMPPNYELVRLTEMSSTGERRHSIPLENAWVTPAGETKELNFVDEEAPPPALASQLHYEFVFGRRAEFNAPFFSQNAYAIQIYPEMIPEDNIVVGKVDAVSPVGQKLEYDLVGTDEDAVKAFAISRKSGEIILTTEELPASRPSKSALCFNVVAKDENGRQTVTPMLIQLPVDGMNLTSDTYCNVFSSSTPVKHHQFDGDRTELKQMRFVALPSTTEMPELGGSTDWKTNPTRETASVLSTVITEDSETNVIESTTSESMTSATSIKDQATLPNTPFETQTSATNTQNQAISMTTPTTVEASSKNLPEASLPSTMSSDFTTDPKLVAQLASEATYTNEVNGWKLITPAPGLTEPETTDLGSWERPSDWQSTSEGVVLPQYPDDGSQTVTHLVDGTGTTAMPSVSGVSSPEYATTGVILPSTATGFEEFESTVTSGGVGQLGVGQLGGRVTTEGTLVNTGQTDGFDATTVRPFGDTTNSWQTSARSGLTETLFPDVTEASRTTSIPTTLITYPDILPHSQMTDAEPVEASWTTPRWALSTIGEMTTVETFTLPPTAPESSETPISLTQNPLTNQPLPTPSLILPQTPSPPPISPLPAGVNDISTVPIFSITAPPPTRPLPIASGGNISENRASSSMNQAGFMSVGSEADIIQNHNSNSMTKIACRLRDTKPIWAIICDMSKTVSVGNG</sequence>
<feature type="domain" description="EGF-like" evidence="4">
    <location>
        <begin position="253"/>
        <end position="287"/>
    </location>
</feature>
<dbReference type="Gene3D" id="2.60.40.10">
    <property type="entry name" value="Immunoglobulins"/>
    <property type="match status" value="1"/>
</dbReference>
<dbReference type="CDD" id="cd00055">
    <property type="entry name" value="EGF_Lam"/>
    <property type="match status" value="1"/>
</dbReference>
<dbReference type="InterPro" id="IPR000742">
    <property type="entry name" value="EGF"/>
</dbReference>
<accession>A0A7E4VBA3</accession>
<reference evidence="5" key="1">
    <citation type="journal article" date="2013" name="Genetics">
        <title>The draft genome and transcriptome of Panagrellus redivivus are shaped by the harsh demands of a free-living lifestyle.</title>
        <authorList>
            <person name="Srinivasan J."/>
            <person name="Dillman A.R."/>
            <person name="Macchietto M.G."/>
            <person name="Heikkinen L."/>
            <person name="Lakso M."/>
            <person name="Fracchia K.M."/>
            <person name="Antoshechkin I."/>
            <person name="Mortazavi A."/>
            <person name="Wong G."/>
            <person name="Sternberg P.W."/>
        </authorList>
    </citation>
    <scope>NUCLEOTIDE SEQUENCE [LARGE SCALE GENOMIC DNA]</scope>
    <source>
        <strain evidence="5">MT8872</strain>
    </source>
</reference>
<evidence type="ECO:0000256" key="1">
    <source>
        <dbReference type="PROSITE-ProRule" id="PRU00076"/>
    </source>
</evidence>
<dbReference type="PROSITE" id="PS00022">
    <property type="entry name" value="EGF_1"/>
    <property type="match status" value="2"/>
</dbReference>
<dbReference type="CDD" id="cd00054">
    <property type="entry name" value="EGF_CA"/>
    <property type="match status" value="1"/>
</dbReference>
<keyword evidence="3" id="KW-0812">Transmembrane</keyword>
<dbReference type="InterPro" id="IPR013783">
    <property type="entry name" value="Ig-like_fold"/>
</dbReference>
<comment type="caution">
    <text evidence="1">Lacks conserved residue(s) required for the propagation of feature annotation.</text>
</comment>
<dbReference type="Proteomes" id="UP000492821">
    <property type="component" value="Unassembled WGS sequence"/>
</dbReference>
<dbReference type="WBParaSite" id="Pan_g18885.t1">
    <property type="protein sequence ID" value="Pan_g18885.t1"/>
    <property type="gene ID" value="Pan_g18885"/>
</dbReference>
<proteinExistence type="predicted"/>
<protein>
    <submittedName>
        <fullName evidence="6">EGF-like domain-containing protein</fullName>
    </submittedName>
</protein>